<gene>
    <name evidence="7" type="ORF">BDV39DRAFT_199405</name>
</gene>
<feature type="domain" description="Major facilitator superfamily (MFS) profile" evidence="6">
    <location>
        <begin position="1"/>
        <end position="474"/>
    </location>
</feature>
<dbReference type="GO" id="GO:0000329">
    <property type="term" value="C:fungal-type vacuole membrane"/>
    <property type="evidence" value="ECO:0007669"/>
    <property type="project" value="TreeGrafter"/>
</dbReference>
<name>A0A5N6XIJ0_9EURO</name>
<feature type="transmembrane region" description="Helical" evidence="5">
    <location>
        <begin position="55"/>
        <end position="77"/>
    </location>
</feature>
<feature type="transmembrane region" description="Helical" evidence="5">
    <location>
        <begin position="140"/>
        <end position="160"/>
    </location>
</feature>
<protein>
    <submittedName>
        <fullName evidence="7">Major facilitator superfamily domain-containing protein</fullName>
    </submittedName>
</protein>
<reference evidence="8" key="1">
    <citation type="submission" date="2019-04" db="EMBL/GenBank/DDBJ databases">
        <title>Friends and foes A comparative genomics studyof 23 Aspergillus species from section Flavi.</title>
        <authorList>
            <consortium name="DOE Joint Genome Institute"/>
            <person name="Kjaerbolling I."/>
            <person name="Vesth T."/>
            <person name="Frisvad J.C."/>
            <person name="Nybo J.L."/>
            <person name="Theobald S."/>
            <person name="Kildgaard S."/>
            <person name="Isbrandt T."/>
            <person name="Kuo A."/>
            <person name="Sato A."/>
            <person name="Lyhne E.K."/>
            <person name="Kogle M.E."/>
            <person name="Wiebenga A."/>
            <person name="Kun R.S."/>
            <person name="Lubbers R.J."/>
            <person name="Makela M.R."/>
            <person name="Barry K."/>
            <person name="Chovatia M."/>
            <person name="Clum A."/>
            <person name="Daum C."/>
            <person name="Haridas S."/>
            <person name="He G."/>
            <person name="LaButti K."/>
            <person name="Lipzen A."/>
            <person name="Mondo S."/>
            <person name="Riley R."/>
            <person name="Salamov A."/>
            <person name="Simmons B.A."/>
            <person name="Magnuson J.K."/>
            <person name="Henrissat B."/>
            <person name="Mortensen U.H."/>
            <person name="Larsen T.O."/>
            <person name="Devries R.P."/>
            <person name="Grigoriev I.V."/>
            <person name="Machida M."/>
            <person name="Baker S.E."/>
            <person name="Andersen M.R."/>
        </authorList>
    </citation>
    <scope>NUCLEOTIDE SEQUENCE [LARGE SCALE GENOMIC DNA]</scope>
    <source>
        <strain evidence="8">CBS 130017</strain>
    </source>
</reference>
<dbReference type="PANTHER" id="PTHR23501:SF33">
    <property type="entry name" value="MAJOR FACILITATOR SUPERFAMILY (MFS) PROFILE DOMAIN-CONTAINING PROTEIN"/>
    <property type="match status" value="1"/>
</dbReference>
<feature type="transmembrane region" description="Helical" evidence="5">
    <location>
        <begin position="115"/>
        <end position="134"/>
    </location>
</feature>
<dbReference type="Gene3D" id="1.20.1250.20">
    <property type="entry name" value="MFS general substrate transporter like domains"/>
    <property type="match status" value="1"/>
</dbReference>
<evidence type="ECO:0000256" key="1">
    <source>
        <dbReference type="ARBA" id="ARBA00004141"/>
    </source>
</evidence>
<proteinExistence type="predicted"/>
<feature type="transmembrane region" description="Helical" evidence="5">
    <location>
        <begin position="347"/>
        <end position="369"/>
    </location>
</feature>
<accession>A0A5N6XIJ0</accession>
<organism evidence="7 8">
    <name type="scientific">Aspergillus sergii</name>
    <dbReference type="NCBI Taxonomy" id="1034303"/>
    <lineage>
        <taxon>Eukaryota</taxon>
        <taxon>Fungi</taxon>
        <taxon>Dikarya</taxon>
        <taxon>Ascomycota</taxon>
        <taxon>Pezizomycotina</taxon>
        <taxon>Eurotiomycetes</taxon>
        <taxon>Eurotiomycetidae</taxon>
        <taxon>Eurotiales</taxon>
        <taxon>Aspergillaceae</taxon>
        <taxon>Aspergillus</taxon>
        <taxon>Aspergillus subgen. Circumdati</taxon>
    </lineage>
</organism>
<evidence type="ECO:0000256" key="4">
    <source>
        <dbReference type="ARBA" id="ARBA00023136"/>
    </source>
</evidence>
<evidence type="ECO:0000256" key="3">
    <source>
        <dbReference type="ARBA" id="ARBA00022989"/>
    </source>
</evidence>
<keyword evidence="4 5" id="KW-0472">Membrane</keyword>
<dbReference type="InterPro" id="IPR036259">
    <property type="entry name" value="MFS_trans_sf"/>
</dbReference>
<evidence type="ECO:0000313" key="8">
    <source>
        <dbReference type="Proteomes" id="UP000325945"/>
    </source>
</evidence>
<dbReference type="InterPro" id="IPR011701">
    <property type="entry name" value="MFS"/>
</dbReference>
<evidence type="ECO:0000256" key="5">
    <source>
        <dbReference type="SAM" id="Phobius"/>
    </source>
</evidence>
<feature type="transmembrane region" description="Helical" evidence="5">
    <location>
        <begin position="454"/>
        <end position="473"/>
    </location>
</feature>
<keyword evidence="3 5" id="KW-1133">Transmembrane helix</keyword>
<feature type="transmembrane region" description="Helical" evidence="5">
    <location>
        <begin position="83"/>
        <end position="103"/>
    </location>
</feature>
<feature type="transmembrane region" description="Helical" evidence="5">
    <location>
        <begin position="289"/>
        <end position="307"/>
    </location>
</feature>
<evidence type="ECO:0000313" key="7">
    <source>
        <dbReference type="EMBL" id="KAE8333054.1"/>
    </source>
</evidence>
<dbReference type="Pfam" id="PF07690">
    <property type="entry name" value="MFS_1"/>
    <property type="match status" value="1"/>
</dbReference>
<feature type="transmembrane region" description="Helical" evidence="5">
    <location>
        <begin position="23"/>
        <end position="43"/>
    </location>
</feature>
<feature type="transmembrane region" description="Helical" evidence="5">
    <location>
        <begin position="249"/>
        <end position="269"/>
    </location>
</feature>
<keyword evidence="2 5" id="KW-0812">Transmembrane</keyword>
<sequence length="480" mass="51356">MADESYLVSTHSEIASTFDQLSLGPWLVTAYNLGYAIALPTYGRLCDIYGHKSTLLTAYSLFTIGCAILGMAPSIWVAMAGRLIAGMGGSGMVDLISVIIADMAPLNEVAMYRSYISIVLTLGVSSGAPLGGIMADLIGWRWSSAIQVPLALICSIMAAMRLPSGAGKKKAEGECALTFDVAGMVFLSVTITVLMLLCLSVGGEDASAGSNPVITIVLGVVLILSGVTFTVNEVFWANDPLIPFWLMKTRGIGLVFLSQIFILASQFGLISNLSDLFIRAGNASNALGGLYLLPSPFGCTVGALLSGRLVKQTGKYKRVGIFSFAIGMFAYFVIIIRWNLGLKTWELMIYTFISGAAMGGLLSTQFVGLTAAAPKPQSATAITVYYLSQQMGIILGVTAAATMCRQSFANNLSQHLDTNHEITQKILSDSRFANTLPESVQAIVRMSFWKSFQFVPIFCLSTLTLALPLAIYLPEWPIQA</sequence>
<evidence type="ECO:0000256" key="2">
    <source>
        <dbReference type="ARBA" id="ARBA00022692"/>
    </source>
</evidence>
<dbReference type="SUPFAM" id="SSF103473">
    <property type="entry name" value="MFS general substrate transporter"/>
    <property type="match status" value="1"/>
</dbReference>
<dbReference type="InterPro" id="IPR020846">
    <property type="entry name" value="MFS_dom"/>
</dbReference>
<feature type="transmembrane region" description="Helical" evidence="5">
    <location>
        <begin position="181"/>
        <end position="202"/>
    </location>
</feature>
<dbReference type="AlphaFoldDB" id="A0A5N6XIJ0"/>
<dbReference type="PROSITE" id="PS50850">
    <property type="entry name" value="MFS"/>
    <property type="match status" value="1"/>
</dbReference>
<dbReference type="EMBL" id="ML741763">
    <property type="protein sequence ID" value="KAE8333054.1"/>
    <property type="molecule type" value="Genomic_DNA"/>
</dbReference>
<comment type="subcellular location">
    <subcellularLocation>
        <location evidence="1">Membrane</location>
        <topology evidence="1">Multi-pass membrane protein</topology>
    </subcellularLocation>
</comment>
<keyword evidence="8" id="KW-1185">Reference proteome</keyword>
<dbReference type="Gene3D" id="1.20.1720.10">
    <property type="entry name" value="Multidrug resistance protein D"/>
    <property type="match status" value="1"/>
</dbReference>
<dbReference type="Proteomes" id="UP000325945">
    <property type="component" value="Unassembled WGS sequence"/>
</dbReference>
<feature type="transmembrane region" description="Helical" evidence="5">
    <location>
        <begin position="214"/>
        <end position="237"/>
    </location>
</feature>
<dbReference type="PANTHER" id="PTHR23501">
    <property type="entry name" value="MAJOR FACILITATOR SUPERFAMILY"/>
    <property type="match status" value="1"/>
</dbReference>
<evidence type="ECO:0000259" key="6">
    <source>
        <dbReference type="PROSITE" id="PS50850"/>
    </source>
</evidence>
<feature type="transmembrane region" description="Helical" evidence="5">
    <location>
        <begin position="319"/>
        <end position="341"/>
    </location>
</feature>
<dbReference type="GO" id="GO:0015174">
    <property type="term" value="F:basic amino acid transmembrane transporter activity"/>
    <property type="evidence" value="ECO:0007669"/>
    <property type="project" value="TreeGrafter"/>
</dbReference>